<evidence type="ECO:0000259" key="2">
    <source>
        <dbReference type="Pfam" id="PF02120"/>
    </source>
</evidence>
<dbReference type="InterPro" id="IPR021136">
    <property type="entry name" value="Flagellar_hook_control-like_C"/>
</dbReference>
<dbReference type="PANTHER" id="PTHR37533">
    <property type="entry name" value="FLAGELLAR HOOK-LENGTH CONTROL PROTEIN"/>
    <property type="match status" value="1"/>
</dbReference>
<feature type="compositionally biased region" description="Low complexity" evidence="1">
    <location>
        <begin position="120"/>
        <end position="149"/>
    </location>
</feature>
<reference evidence="4" key="1">
    <citation type="submission" date="2015-08" db="EMBL/GenBank/DDBJ databases">
        <authorList>
            <person name="Babu N.S."/>
            <person name="Beckwith C.J."/>
            <person name="Beseler K.G."/>
            <person name="Brison A."/>
            <person name="Carone J.V."/>
            <person name="Caskin T.P."/>
            <person name="Diamond M."/>
            <person name="Durham M.E."/>
            <person name="Foxe J.M."/>
            <person name="Go M."/>
            <person name="Henderson B.A."/>
            <person name="Jones I.B."/>
            <person name="McGettigan J.A."/>
            <person name="Micheletti S.J."/>
            <person name="Nasrallah M.E."/>
            <person name="Ortiz D."/>
            <person name="Piller C.R."/>
            <person name="Privatt S.R."/>
            <person name="Schneider S.L."/>
            <person name="Sharp S."/>
            <person name="Smith T.C."/>
            <person name="Stanton J.D."/>
            <person name="Ullery H.E."/>
            <person name="Wilson R.J."/>
            <person name="Serrano M.G."/>
            <person name="Buck G."/>
            <person name="Lee V."/>
            <person name="Wang Y."/>
            <person name="Carvalho R."/>
            <person name="Voegtly L."/>
            <person name="Shi R."/>
            <person name="Duckworth R."/>
            <person name="Johnson A."/>
            <person name="Loviza R."/>
            <person name="Walstead R."/>
            <person name="Shah Z."/>
            <person name="Kiflezghi M."/>
            <person name="Wade K."/>
            <person name="Ball S.L."/>
            <person name="Bradley K.W."/>
            <person name="Asai D.J."/>
            <person name="Bowman C.A."/>
            <person name="Russell D.A."/>
            <person name="Pope W.H."/>
            <person name="Jacobs-Sera D."/>
            <person name="Hendrix R.W."/>
            <person name="Hatfull G.F."/>
        </authorList>
    </citation>
    <scope>NUCLEOTIDE SEQUENCE [LARGE SCALE GENOMIC DNA]</scope>
    <source>
        <strain evidence="4">JCM 19170</strain>
    </source>
</reference>
<evidence type="ECO:0000313" key="4">
    <source>
        <dbReference type="Proteomes" id="UP000182108"/>
    </source>
</evidence>
<keyword evidence="3" id="KW-0966">Cell projection</keyword>
<keyword evidence="3" id="KW-0969">Cilium</keyword>
<organism evidence="3 4">
    <name type="scientific">Tepidiphilus thermophilus</name>
    <dbReference type="NCBI Taxonomy" id="876478"/>
    <lineage>
        <taxon>Bacteria</taxon>
        <taxon>Pseudomonadati</taxon>
        <taxon>Pseudomonadota</taxon>
        <taxon>Hydrogenophilia</taxon>
        <taxon>Hydrogenophilales</taxon>
        <taxon>Hydrogenophilaceae</taxon>
        <taxon>Tepidiphilus</taxon>
    </lineage>
</organism>
<dbReference type="Pfam" id="PF02120">
    <property type="entry name" value="Flg_hook"/>
    <property type="match status" value="1"/>
</dbReference>
<name>A0A0K6IX68_9PROT</name>
<dbReference type="InterPro" id="IPR052563">
    <property type="entry name" value="FliK"/>
</dbReference>
<proteinExistence type="predicted"/>
<evidence type="ECO:0000313" key="3">
    <source>
        <dbReference type="EMBL" id="CUB07715.1"/>
    </source>
</evidence>
<sequence>MNLQTAVSARLDPVLGVNPPGSIPSSSAAGSSDTFARLLERRVHESQGTSSSAPAAAPAPAETAQTAPAEASGTAKSPQSSQDDDPAPTPPAKAETAKEKASPSATSDKSDSKKEKSAEEPGTAAEVAAPADAAAAALAAAAMPTAASAGHSEALPSADGDGKPLSAARAPVVSTLAATNGSAQQQTSSTATDAAAFPPSSGAAPDANLALPSTSSPTPPNDDAAAAPTASDSNAVPGSPLALLRAALEKLSNAPKEGAQTPEVGQSGEAASAESPAEAGATLKNSPSGKHDPSPLLDAAASAAPSEKSPADALKPEKTLTSETPSSVRAEHADSTQTPSPTVRSDGFTPNPHLSSRADASAPTVLTVHTPPADADRWASETTQRLVWVAGRGETKAELQLTPPSLGKLEVTLQLNHDQLTAHFVAASQAARDALEHALPQLREQLAQSGLSLGQTSVSTGGEGSNAQSQEDPASGRPLPGTTPRAGANPAPLSLQGTRAGSSLIDHYA</sequence>
<keyword evidence="3" id="KW-0282">Flagellum</keyword>
<protein>
    <submittedName>
        <fullName evidence="3">Flagellar hook-length control protein FliK</fullName>
    </submittedName>
</protein>
<accession>A0A0K6IX68</accession>
<dbReference type="CDD" id="cd17470">
    <property type="entry name" value="T3SS_Flik_C"/>
    <property type="match status" value="1"/>
</dbReference>
<dbReference type="EMBL" id="CYHH01000011">
    <property type="protein sequence ID" value="CUB07715.1"/>
    <property type="molecule type" value="Genomic_DNA"/>
</dbReference>
<feature type="domain" description="Flagellar hook-length control protein-like C-terminal" evidence="2">
    <location>
        <begin position="385"/>
        <end position="465"/>
    </location>
</feature>
<dbReference type="Proteomes" id="UP000182108">
    <property type="component" value="Unassembled WGS sequence"/>
</dbReference>
<feature type="compositionally biased region" description="Low complexity" evidence="1">
    <location>
        <begin position="265"/>
        <end position="281"/>
    </location>
</feature>
<dbReference type="AlphaFoldDB" id="A0A0K6IX68"/>
<dbReference type="Gene3D" id="3.30.750.140">
    <property type="match status" value="1"/>
</dbReference>
<feature type="compositionally biased region" description="Low complexity" evidence="1">
    <location>
        <begin position="294"/>
        <end position="313"/>
    </location>
</feature>
<feature type="compositionally biased region" description="Low complexity" evidence="1">
    <location>
        <begin position="19"/>
        <end position="32"/>
    </location>
</feature>
<feature type="region of interest" description="Disordered" evidence="1">
    <location>
        <begin position="1"/>
        <end position="380"/>
    </location>
</feature>
<feature type="region of interest" description="Disordered" evidence="1">
    <location>
        <begin position="454"/>
        <end position="509"/>
    </location>
</feature>
<dbReference type="InterPro" id="IPR038610">
    <property type="entry name" value="FliK-like_C_sf"/>
</dbReference>
<gene>
    <name evidence="3" type="ORF">Ga0061068_1115</name>
</gene>
<feature type="compositionally biased region" description="Polar residues" evidence="1">
    <location>
        <begin position="454"/>
        <end position="472"/>
    </location>
</feature>
<dbReference type="RefSeq" id="WP_082438435.1">
    <property type="nucleotide sequence ID" value="NZ_CYHH01000011.1"/>
</dbReference>
<dbReference type="PANTHER" id="PTHR37533:SF2">
    <property type="entry name" value="FLAGELLAR HOOK-LENGTH CONTROL PROTEIN"/>
    <property type="match status" value="1"/>
</dbReference>
<feature type="compositionally biased region" description="Basic and acidic residues" evidence="1">
    <location>
        <begin position="108"/>
        <end position="119"/>
    </location>
</feature>
<feature type="compositionally biased region" description="Low complexity" evidence="1">
    <location>
        <begin position="177"/>
        <end position="235"/>
    </location>
</feature>
<keyword evidence="4" id="KW-1185">Reference proteome</keyword>
<evidence type="ECO:0000256" key="1">
    <source>
        <dbReference type="SAM" id="MobiDB-lite"/>
    </source>
</evidence>
<dbReference type="OrthoDB" id="8596319at2"/>
<feature type="compositionally biased region" description="Low complexity" evidence="1">
    <location>
        <begin position="49"/>
        <end position="81"/>
    </location>
</feature>